<dbReference type="EMBL" id="JAIWYP010000013">
    <property type="protein sequence ID" value="KAH3719064.1"/>
    <property type="molecule type" value="Genomic_DNA"/>
</dbReference>
<proteinExistence type="predicted"/>
<dbReference type="AlphaFoldDB" id="A0A9D4C8I5"/>
<evidence type="ECO:0000313" key="1">
    <source>
        <dbReference type="EMBL" id="KAH3719064.1"/>
    </source>
</evidence>
<accession>A0A9D4C8I5</accession>
<organism evidence="1 2">
    <name type="scientific">Dreissena polymorpha</name>
    <name type="common">Zebra mussel</name>
    <name type="synonym">Mytilus polymorpha</name>
    <dbReference type="NCBI Taxonomy" id="45954"/>
    <lineage>
        <taxon>Eukaryota</taxon>
        <taxon>Metazoa</taxon>
        <taxon>Spiralia</taxon>
        <taxon>Lophotrochozoa</taxon>
        <taxon>Mollusca</taxon>
        <taxon>Bivalvia</taxon>
        <taxon>Autobranchia</taxon>
        <taxon>Heteroconchia</taxon>
        <taxon>Euheterodonta</taxon>
        <taxon>Imparidentia</taxon>
        <taxon>Neoheterodontei</taxon>
        <taxon>Myida</taxon>
        <taxon>Dreissenoidea</taxon>
        <taxon>Dreissenidae</taxon>
        <taxon>Dreissena</taxon>
    </lineage>
</organism>
<sequence>MSELMKASVNLQAIVPSVSLQKVRIMTPVNTNELVLELSKCDISVSSANQLSIAKCSDDDITYSNDDAKTVDMNTTTSDQTPQLQSIVIDLKKDQATQVDQNVFESKIDQCENIVHNYGNYDFLQMAFSNNERFFATQSAEDVIVDGSSNIVRLEVLTDGRIILTDRCQKTIQLYSPALNFIASITLESEPKDIQRIHGCGLLCWVRLLGYC</sequence>
<comment type="caution">
    <text evidence="1">The sequence shown here is derived from an EMBL/GenBank/DDBJ whole genome shotgun (WGS) entry which is preliminary data.</text>
</comment>
<dbReference type="Proteomes" id="UP000828390">
    <property type="component" value="Unassembled WGS sequence"/>
</dbReference>
<gene>
    <name evidence="1" type="ORF">DPMN_061892</name>
</gene>
<name>A0A9D4C8I5_DREPO</name>
<evidence type="ECO:0000313" key="2">
    <source>
        <dbReference type="Proteomes" id="UP000828390"/>
    </source>
</evidence>
<reference evidence="1" key="2">
    <citation type="submission" date="2020-11" db="EMBL/GenBank/DDBJ databases">
        <authorList>
            <person name="McCartney M.A."/>
            <person name="Auch B."/>
            <person name="Kono T."/>
            <person name="Mallez S."/>
            <person name="Becker A."/>
            <person name="Gohl D.M."/>
            <person name="Silverstein K.A.T."/>
            <person name="Koren S."/>
            <person name="Bechman K.B."/>
            <person name="Herman A."/>
            <person name="Abrahante J.E."/>
            <person name="Garbe J."/>
        </authorList>
    </citation>
    <scope>NUCLEOTIDE SEQUENCE</scope>
    <source>
        <strain evidence="1">Duluth1</strain>
        <tissue evidence="1">Whole animal</tissue>
    </source>
</reference>
<protein>
    <submittedName>
        <fullName evidence="1">Uncharacterized protein</fullName>
    </submittedName>
</protein>
<keyword evidence="2" id="KW-1185">Reference proteome</keyword>
<reference evidence="1" key="1">
    <citation type="journal article" date="2019" name="bioRxiv">
        <title>The Genome of the Zebra Mussel, Dreissena polymorpha: A Resource for Invasive Species Research.</title>
        <authorList>
            <person name="McCartney M.A."/>
            <person name="Auch B."/>
            <person name="Kono T."/>
            <person name="Mallez S."/>
            <person name="Zhang Y."/>
            <person name="Obille A."/>
            <person name="Becker A."/>
            <person name="Abrahante J.E."/>
            <person name="Garbe J."/>
            <person name="Badalamenti J.P."/>
            <person name="Herman A."/>
            <person name="Mangelson H."/>
            <person name="Liachko I."/>
            <person name="Sullivan S."/>
            <person name="Sone E.D."/>
            <person name="Koren S."/>
            <person name="Silverstein K.A.T."/>
            <person name="Beckman K.B."/>
            <person name="Gohl D.M."/>
        </authorList>
    </citation>
    <scope>NUCLEOTIDE SEQUENCE</scope>
    <source>
        <strain evidence="1">Duluth1</strain>
        <tissue evidence="1">Whole animal</tissue>
    </source>
</reference>